<protein>
    <submittedName>
        <fullName evidence="3">Uncharacterized protein</fullName>
    </submittedName>
</protein>
<dbReference type="EMBL" id="JAIQCV010000009">
    <property type="protein sequence ID" value="KAH1063751.1"/>
    <property type="molecule type" value="Genomic_DNA"/>
</dbReference>
<gene>
    <name evidence="3" type="ORF">J1N35_028738</name>
</gene>
<evidence type="ECO:0000313" key="3">
    <source>
        <dbReference type="EMBL" id="KAH1063751.1"/>
    </source>
</evidence>
<dbReference type="AlphaFoldDB" id="A0A9D3UWH6"/>
<keyword evidence="4" id="KW-1185">Reference proteome</keyword>
<accession>A0A9D3UWH6</accession>
<organism evidence="3 4">
    <name type="scientific">Gossypium stocksii</name>
    <dbReference type="NCBI Taxonomy" id="47602"/>
    <lineage>
        <taxon>Eukaryota</taxon>
        <taxon>Viridiplantae</taxon>
        <taxon>Streptophyta</taxon>
        <taxon>Embryophyta</taxon>
        <taxon>Tracheophyta</taxon>
        <taxon>Spermatophyta</taxon>
        <taxon>Magnoliopsida</taxon>
        <taxon>eudicotyledons</taxon>
        <taxon>Gunneridae</taxon>
        <taxon>Pentapetalae</taxon>
        <taxon>rosids</taxon>
        <taxon>malvids</taxon>
        <taxon>Malvales</taxon>
        <taxon>Malvaceae</taxon>
        <taxon>Malvoideae</taxon>
        <taxon>Gossypium</taxon>
    </lineage>
</organism>
<dbReference type="Proteomes" id="UP000828251">
    <property type="component" value="Unassembled WGS sequence"/>
</dbReference>
<name>A0A9D3UWH6_9ROSI</name>
<sequence length="127" mass="13891">MTRGTETLILKKAGTSKTKKGKAKADSKGTTLYTVTSLWRKMKDVEKMDTVVENEIDAAEEEVVVEVKVIAEEEKVARNENEKAEENFVEKVVTALGSVGTNIDNLEQTGVRPTEVAKVTSEGQCNS</sequence>
<evidence type="ECO:0000256" key="1">
    <source>
        <dbReference type="SAM" id="Coils"/>
    </source>
</evidence>
<feature type="coiled-coil region" evidence="1">
    <location>
        <begin position="42"/>
        <end position="87"/>
    </location>
</feature>
<comment type="caution">
    <text evidence="3">The sequence shown here is derived from an EMBL/GenBank/DDBJ whole genome shotgun (WGS) entry which is preliminary data.</text>
</comment>
<reference evidence="3 4" key="1">
    <citation type="journal article" date="2021" name="Plant Biotechnol. J.">
        <title>Multi-omics assisted identification of the key and species-specific regulatory components of drought-tolerant mechanisms in Gossypium stocksii.</title>
        <authorList>
            <person name="Yu D."/>
            <person name="Ke L."/>
            <person name="Zhang D."/>
            <person name="Wu Y."/>
            <person name="Sun Y."/>
            <person name="Mei J."/>
            <person name="Sun J."/>
            <person name="Sun Y."/>
        </authorList>
    </citation>
    <scope>NUCLEOTIDE SEQUENCE [LARGE SCALE GENOMIC DNA]</scope>
    <source>
        <strain evidence="4">cv. E1</strain>
        <tissue evidence="3">Leaf</tissue>
    </source>
</reference>
<evidence type="ECO:0000313" key="4">
    <source>
        <dbReference type="Proteomes" id="UP000828251"/>
    </source>
</evidence>
<feature type="region of interest" description="Disordered" evidence="2">
    <location>
        <begin position="1"/>
        <end position="23"/>
    </location>
</feature>
<evidence type="ECO:0000256" key="2">
    <source>
        <dbReference type="SAM" id="MobiDB-lite"/>
    </source>
</evidence>
<proteinExistence type="predicted"/>
<keyword evidence="1" id="KW-0175">Coiled coil</keyword>